<dbReference type="Pfam" id="PF17912">
    <property type="entry name" value="OB_MalK"/>
    <property type="match status" value="1"/>
</dbReference>
<dbReference type="InterPro" id="IPR027417">
    <property type="entry name" value="P-loop_NTPase"/>
</dbReference>
<gene>
    <name evidence="5" type="primary">msmX</name>
    <name evidence="5" type="ORF">PACILC2_41690</name>
</gene>
<dbReference type="InterPro" id="IPR040582">
    <property type="entry name" value="OB_MalK-like"/>
</dbReference>
<dbReference type="GO" id="GO:0005524">
    <property type="term" value="F:ATP binding"/>
    <property type="evidence" value="ECO:0007669"/>
    <property type="project" value="UniProtKB-KW"/>
</dbReference>
<dbReference type="PROSITE" id="PS00211">
    <property type="entry name" value="ABC_TRANSPORTER_1"/>
    <property type="match status" value="1"/>
</dbReference>
<dbReference type="PANTHER" id="PTHR43875:SF1">
    <property type="entry name" value="OSMOPROTECTIVE COMPOUNDS UPTAKE ATP-BINDING PROTEIN GGTA"/>
    <property type="match status" value="1"/>
</dbReference>
<dbReference type="InterPro" id="IPR017871">
    <property type="entry name" value="ABC_transporter-like_CS"/>
</dbReference>
<comment type="caution">
    <text evidence="5">The sequence shown here is derived from an EMBL/GenBank/DDBJ whole genome shotgun (WGS) entry which is preliminary data.</text>
</comment>
<evidence type="ECO:0000256" key="2">
    <source>
        <dbReference type="ARBA" id="ARBA00022741"/>
    </source>
</evidence>
<sequence>MAGVRLEHVYKKYPGSDNASVKDFHLDIKDKEFLVLVGPSGCGKSTTLRMIAGLEEISEGKLYIGDRLVNDVAPKDRDIAMVFQSYALYPHMNVYQNMAFGLKLRKFKKAEIDKRVREAAKILDIEHLLDRKPKALSGGQRQRVALGRAIVREPQVFLMDEPLSNLDAKLRGQMRAEISKLAKRLETTVIYVTHDQIEAMTMGDRIVVMKDGVIQQAASPEELYNHPVNLFVAGFIGAPAMNFITGGLVDQGGALHFKTTGIDVVVPEGKAKTLREKGYVGKEVILGVRPEDLHEEPVFIEASPNTVVNAHVEVAENLGHEMYLYLNGIGNDTVIARVDGRAGMRDGTNVKLAIDMNKAHVFDKETELNVFEV</sequence>
<dbReference type="InterPro" id="IPR012340">
    <property type="entry name" value="NA-bd_OB-fold"/>
</dbReference>
<evidence type="ECO:0000259" key="4">
    <source>
        <dbReference type="PROSITE" id="PS50893"/>
    </source>
</evidence>
<reference evidence="5 6" key="1">
    <citation type="submission" date="2021-04" db="EMBL/GenBank/DDBJ databases">
        <title>Draft genome sequence of Paenibacillus cisolokensis, LC2-13A.</title>
        <authorList>
            <person name="Uke A."/>
            <person name="Chhe C."/>
            <person name="Baramee S."/>
            <person name="Kosugi A."/>
        </authorList>
    </citation>
    <scope>NUCLEOTIDE SEQUENCE [LARGE SCALE GENOMIC DNA]</scope>
    <source>
        <strain evidence="5 6">LC2-13A</strain>
    </source>
</reference>
<dbReference type="InterPro" id="IPR003593">
    <property type="entry name" value="AAA+_ATPase"/>
</dbReference>
<dbReference type="RefSeq" id="WP_062489446.1">
    <property type="nucleotide sequence ID" value="NZ_BOVJ01000141.1"/>
</dbReference>
<dbReference type="InterPro" id="IPR047641">
    <property type="entry name" value="ABC_transpr_MalK/UgpC-like"/>
</dbReference>
<feature type="domain" description="ABC transporter" evidence="4">
    <location>
        <begin position="4"/>
        <end position="236"/>
    </location>
</feature>
<evidence type="ECO:0000313" key="6">
    <source>
        <dbReference type="Proteomes" id="UP000680304"/>
    </source>
</evidence>
<dbReference type="CDD" id="cd03301">
    <property type="entry name" value="ABC_MalK_N"/>
    <property type="match status" value="1"/>
</dbReference>
<evidence type="ECO:0000313" key="5">
    <source>
        <dbReference type="EMBL" id="GIQ65601.1"/>
    </source>
</evidence>
<name>A0ABQ4NBJ7_9BACL</name>
<evidence type="ECO:0000256" key="3">
    <source>
        <dbReference type="ARBA" id="ARBA00022840"/>
    </source>
</evidence>
<proteinExistence type="predicted"/>
<keyword evidence="6" id="KW-1185">Reference proteome</keyword>
<keyword evidence="3 5" id="KW-0067">ATP-binding</keyword>
<keyword evidence="1" id="KW-0813">Transport</keyword>
<dbReference type="Gene3D" id="2.40.50.140">
    <property type="entry name" value="Nucleic acid-binding proteins"/>
    <property type="match status" value="1"/>
</dbReference>
<dbReference type="InterPro" id="IPR008995">
    <property type="entry name" value="Mo/tungstate-bd_C_term_dom"/>
</dbReference>
<dbReference type="PROSITE" id="PS50893">
    <property type="entry name" value="ABC_TRANSPORTER_2"/>
    <property type="match status" value="1"/>
</dbReference>
<dbReference type="NCBIfam" id="NF008653">
    <property type="entry name" value="PRK11650.1"/>
    <property type="match status" value="1"/>
</dbReference>
<evidence type="ECO:0000256" key="1">
    <source>
        <dbReference type="ARBA" id="ARBA00022448"/>
    </source>
</evidence>
<protein>
    <submittedName>
        <fullName evidence="5">ABC transporter ATP-binding protein</fullName>
    </submittedName>
</protein>
<dbReference type="SMART" id="SM00382">
    <property type="entry name" value="AAA"/>
    <property type="match status" value="1"/>
</dbReference>
<dbReference type="Gene3D" id="3.40.50.300">
    <property type="entry name" value="P-loop containing nucleotide triphosphate hydrolases"/>
    <property type="match status" value="1"/>
</dbReference>
<organism evidence="5 6">
    <name type="scientific">Paenibacillus cisolokensis</name>
    <dbReference type="NCBI Taxonomy" id="1658519"/>
    <lineage>
        <taxon>Bacteria</taxon>
        <taxon>Bacillati</taxon>
        <taxon>Bacillota</taxon>
        <taxon>Bacilli</taxon>
        <taxon>Bacillales</taxon>
        <taxon>Paenibacillaceae</taxon>
        <taxon>Paenibacillus</taxon>
    </lineage>
</organism>
<dbReference type="SUPFAM" id="SSF52540">
    <property type="entry name" value="P-loop containing nucleoside triphosphate hydrolases"/>
    <property type="match status" value="1"/>
</dbReference>
<dbReference type="Gene3D" id="2.40.50.100">
    <property type="match status" value="1"/>
</dbReference>
<dbReference type="InterPro" id="IPR015855">
    <property type="entry name" value="ABC_transpr_MalK-like"/>
</dbReference>
<keyword evidence="2" id="KW-0547">Nucleotide-binding</keyword>
<dbReference type="Pfam" id="PF00005">
    <property type="entry name" value="ABC_tran"/>
    <property type="match status" value="1"/>
</dbReference>
<accession>A0ABQ4NBJ7</accession>
<dbReference type="PANTHER" id="PTHR43875">
    <property type="entry name" value="MALTODEXTRIN IMPORT ATP-BINDING PROTEIN MSMX"/>
    <property type="match status" value="1"/>
</dbReference>
<dbReference type="Proteomes" id="UP000680304">
    <property type="component" value="Unassembled WGS sequence"/>
</dbReference>
<dbReference type="SUPFAM" id="SSF50331">
    <property type="entry name" value="MOP-like"/>
    <property type="match status" value="1"/>
</dbReference>
<dbReference type="EMBL" id="BOVJ01000141">
    <property type="protein sequence ID" value="GIQ65601.1"/>
    <property type="molecule type" value="Genomic_DNA"/>
</dbReference>
<dbReference type="InterPro" id="IPR003439">
    <property type="entry name" value="ABC_transporter-like_ATP-bd"/>
</dbReference>